<organism evidence="1 2">
    <name type="scientific">Cinara cedri</name>
    <dbReference type="NCBI Taxonomy" id="506608"/>
    <lineage>
        <taxon>Eukaryota</taxon>
        <taxon>Metazoa</taxon>
        <taxon>Ecdysozoa</taxon>
        <taxon>Arthropoda</taxon>
        <taxon>Hexapoda</taxon>
        <taxon>Insecta</taxon>
        <taxon>Pterygota</taxon>
        <taxon>Neoptera</taxon>
        <taxon>Paraneoptera</taxon>
        <taxon>Hemiptera</taxon>
        <taxon>Sternorrhyncha</taxon>
        <taxon>Aphidomorpha</taxon>
        <taxon>Aphidoidea</taxon>
        <taxon>Aphididae</taxon>
        <taxon>Lachninae</taxon>
        <taxon>Cinara</taxon>
    </lineage>
</organism>
<dbReference type="EMBL" id="CABPRJ010001477">
    <property type="protein sequence ID" value="VVC38504.1"/>
    <property type="molecule type" value="Genomic_DNA"/>
</dbReference>
<reference evidence="1 2" key="1">
    <citation type="submission" date="2019-08" db="EMBL/GenBank/DDBJ databases">
        <authorList>
            <person name="Alioto T."/>
            <person name="Alioto T."/>
            <person name="Gomez Garrido J."/>
        </authorList>
    </citation>
    <scope>NUCLEOTIDE SEQUENCE [LARGE SCALE GENOMIC DNA]</scope>
</reference>
<dbReference type="Proteomes" id="UP000325440">
    <property type="component" value="Unassembled WGS sequence"/>
</dbReference>
<protein>
    <submittedName>
        <fullName evidence="1">Uncharacterized protein</fullName>
    </submittedName>
</protein>
<evidence type="ECO:0000313" key="2">
    <source>
        <dbReference type="Proteomes" id="UP000325440"/>
    </source>
</evidence>
<gene>
    <name evidence="1" type="ORF">CINCED_3A011037</name>
</gene>
<sequence>MYTPQKKIEELCLRLEFLSTLVPCSSFAKSEHAILAKGIQSLLKTLRNIVGEETYLNVYQRNLRAMPVKKVTDIKKLLTNKDTVIHSEQMIENWNTCLQT</sequence>
<accession>A0A5E4NAA5</accession>
<dbReference type="AlphaFoldDB" id="A0A5E4NAA5"/>
<feature type="non-terminal residue" evidence="1">
    <location>
        <position position="100"/>
    </location>
</feature>
<proteinExistence type="predicted"/>
<evidence type="ECO:0000313" key="1">
    <source>
        <dbReference type="EMBL" id="VVC38504.1"/>
    </source>
</evidence>
<keyword evidence="2" id="KW-1185">Reference proteome</keyword>
<name>A0A5E4NAA5_9HEMI</name>